<dbReference type="Proteomes" id="UP000509301">
    <property type="component" value="Chromosome"/>
</dbReference>
<accession>A0A6N0NYE3</accession>
<sequence length="157" mass="18412">MSLIDRLVQDHAEEDVLLEKVKAIVEEGRGDGQVMELMDRFSRNLKYHIFLEEEYLFPMIAGEYIFRWNFELMNQHVALWNLVEKIESSFRRGELEEVKKSVYLLSSLLKVHNAIEERNGIYEEIGKALKERGGMELPSEMPKGWSPKFMTTPTSEE</sequence>
<feature type="region of interest" description="Disordered" evidence="1">
    <location>
        <begin position="135"/>
        <end position="157"/>
    </location>
</feature>
<reference evidence="3 4" key="1">
    <citation type="submission" date="2020-02" db="EMBL/GenBank/DDBJ databases">
        <title>Comparative genome analysis reveals the metabolism and evolution of the thermophilic archaeal genus Metallosphaera.</title>
        <authorList>
            <person name="Jiang C."/>
        </authorList>
    </citation>
    <scope>NUCLEOTIDE SEQUENCE [LARGE SCALE GENOMIC DNA]</scope>
    <source>
        <strain evidence="3 4">Ric-A</strain>
    </source>
</reference>
<evidence type="ECO:0000259" key="2">
    <source>
        <dbReference type="Pfam" id="PF01814"/>
    </source>
</evidence>
<dbReference type="Pfam" id="PF01814">
    <property type="entry name" value="Hemerythrin"/>
    <property type="match status" value="1"/>
</dbReference>
<evidence type="ECO:0000313" key="3">
    <source>
        <dbReference type="EMBL" id="QKR00823.1"/>
    </source>
</evidence>
<proteinExistence type="predicted"/>
<evidence type="ECO:0000256" key="1">
    <source>
        <dbReference type="SAM" id="MobiDB-lite"/>
    </source>
</evidence>
<keyword evidence="4" id="KW-1185">Reference proteome</keyword>
<organism evidence="3 4">
    <name type="scientific">Metallosphaera tengchongensis</name>
    <dbReference type="NCBI Taxonomy" id="1532350"/>
    <lineage>
        <taxon>Archaea</taxon>
        <taxon>Thermoproteota</taxon>
        <taxon>Thermoprotei</taxon>
        <taxon>Sulfolobales</taxon>
        <taxon>Sulfolobaceae</taxon>
        <taxon>Metallosphaera</taxon>
    </lineage>
</organism>
<gene>
    <name evidence="3" type="ORF">GWK48_10895</name>
</gene>
<feature type="domain" description="Hemerythrin-like" evidence="2">
    <location>
        <begin position="3"/>
        <end position="118"/>
    </location>
</feature>
<dbReference type="InterPro" id="IPR012312">
    <property type="entry name" value="Hemerythrin-like"/>
</dbReference>
<evidence type="ECO:0000313" key="4">
    <source>
        <dbReference type="Proteomes" id="UP000509301"/>
    </source>
</evidence>
<name>A0A6N0NYE3_9CREN</name>
<dbReference type="OrthoDB" id="44081at2157"/>
<dbReference type="RefSeq" id="WP_174632208.1">
    <property type="nucleotide sequence ID" value="NZ_CP049074.1"/>
</dbReference>
<dbReference type="AlphaFoldDB" id="A0A6N0NYE3"/>
<dbReference type="KEGG" id="mten:GWK48_10895"/>
<dbReference type="EMBL" id="CP049074">
    <property type="protein sequence ID" value="QKR00823.1"/>
    <property type="molecule type" value="Genomic_DNA"/>
</dbReference>
<dbReference type="Gene3D" id="1.20.120.520">
    <property type="entry name" value="nmb1532 protein domain like"/>
    <property type="match status" value="1"/>
</dbReference>
<dbReference type="GeneID" id="55642456"/>
<protein>
    <submittedName>
        <fullName evidence="3">Hemerythrin domain-containing protein</fullName>
    </submittedName>
</protein>